<organism evidence="1 2">
    <name type="scientific">Dactylosporangium cerinum</name>
    <dbReference type="NCBI Taxonomy" id="1434730"/>
    <lineage>
        <taxon>Bacteria</taxon>
        <taxon>Bacillati</taxon>
        <taxon>Actinomycetota</taxon>
        <taxon>Actinomycetes</taxon>
        <taxon>Micromonosporales</taxon>
        <taxon>Micromonosporaceae</taxon>
        <taxon>Dactylosporangium</taxon>
    </lineage>
</organism>
<reference evidence="2" key="1">
    <citation type="journal article" date="2019" name="Int. J. Syst. Evol. Microbiol.">
        <title>The Global Catalogue of Microorganisms (GCM) 10K type strain sequencing project: providing services to taxonomists for standard genome sequencing and annotation.</title>
        <authorList>
            <consortium name="The Broad Institute Genomics Platform"/>
            <consortium name="The Broad Institute Genome Sequencing Center for Infectious Disease"/>
            <person name="Wu L."/>
            <person name="Ma J."/>
        </authorList>
    </citation>
    <scope>NUCLEOTIDE SEQUENCE [LARGE SCALE GENOMIC DNA]</scope>
    <source>
        <strain evidence="2">CGMCC 4.7152</strain>
    </source>
</reference>
<dbReference type="Proteomes" id="UP001595912">
    <property type="component" value="Unassembled WGS sequence"/>
</dbReference>
<keyword evidence="2" id="KW-1185">Reference proteome</keyword>
<comment type="caution">
    <text evidence="1">The sequence shown here is derived from an EMBL/GenBank/DDBJ whole genome shotgun (WGS) entry which is preliminary data.</text>
</comment>
<dbReference type="EMBL" id="JBHSIU010000041">
    <property type="protein sequence ID" value="MFC5002636.1"/>
    <property type="molecule type" value="Genomic_DNA"/>
</dbReference>
<protein>
    <submittedName>
        <fullName evidence="1">Uncharacterized protein</fullName>
    </submittedName>
</protein>
<accession>A0ABV9W1X4</accession>
<evidence type="ECO:0000313" key="1">
    <source>
        <dbReference type="EMBL" id="MFC5002636.1"/>
    </source>
</evidence>
<name>A0ABV9W1X4_9ACTN</name>
<dbReference type="RefSeq" id="WP_380120858.1">
    <property type="nucleotide sequence ID" value="NZ_JBHSIU010000041.1"/>
</dbReference>
<gene>
    <name evidence="1" type="ORF">ACFPIJ_33000</name>
</gene>
<evidence type="ECO:0000313" key="2">
    <source>
        <dbReference type="Proteomes" id="UP001595912"/>
    </source>
</evidence>
<sequence length="54" mass="5758">MTETDSPPFPDEDRTTSVVLSKILLPVEDEHGRIGVSGRLGWTVGRSLDGGSCS</sequence>
<proteinExistence type="predicted"/>